<gene>
    <name evidence="3" type="ORF">E1757_18500</name>
</gene>
<evidence type="ECO:0000256" key="1">
    <source>
        <dbReference type="SAM" id="Phobius"/>
    </source>
</evidence>
<dbReference type="PANTHER" id="PTHR34978">
    <property type="entry name" value="POSSIBLE SENSOR-TRANSDUCER PROTEIN BLAR"/>
    <property type="match status" value="1"/>
</dbReference>
<dbReference type="AlphaFoldDB" id="A0A4R5KLI0"/>
<protein>
    <submittedName>
        <fullName evidence="3">M56 family peptidase</fullName>
    </submittedName>
</protein>
<dbReference type="Pfam" id="PF05569">
    <property type="entry name" value="Peptidase_M56"/>
    <property type="match status" value="1"/>
</dbReference>
<feature type="transmembrane region" description="Helical" evidence="1">
    <location>
        <begin position="12"/>
        <end position="34"/>
    </location>
</feature>
<organism evidence="3 4">
    <name type="scientific">Paenibacillus piri</name>
    <dbReference type="NCBI Taxonomy" id="2547395"/>
    <lineage>
        <taxon>Bacteria</taxon>
        <taxon>Bacillati</taxon>
        <taxon>Bacillota</taxon>
        <taxon>Bacilli</taxon>
        <taxon>Bacillales</taxon>
        <taxon>Paenibacillaceae</taxon>
        <taxon>Paenibacillus</taxon>
    </lineage>
</organism>
<dbReference type="PANTHER" id="PTHR34978:SF3">
    <property type="entry name" value="SLR0241 PROTEIN"/>
    <property type="match status" value="1"/>
</dbReference>
<dbReference type="RefSeq" id="WP_133230735.1">
    <property type="nucleotide sequence ID" value="NZ_SMRT01000008.1"/>
</dbReference>
<name>A0A4R5KLI0_9BACL</name>
<keyword evidence="1" id="KW-0472">Membrane</keyword>
<dbReference type="OrthoDB" id="2448482at2"/>
<feature type="transmembrane region" description="Helical" evidence="1">
    <location>
        <begin position="54"/>
        <end position="79"/>
    </location>
</feature>
<dbReference type="Gene3D" id="3.30.2010.10">
    <property type="entry name" value="Metalloproteases ('zincins'), catalytic domain"/>
    <property type="match status" value="1"/>
</dbReference>
<feature type="domain" description="Peptidase M56" evidence="2">
    <location>
        <begin position="62"/>
        <end position="240"/>
    </location>
</feature>
<evidence type="ECO:0000313" key="3">
    <source>
        <dbReference type="EMBL" id="TDF96366.1"/>
    </source>
</evidence>
<keyword evidence="1" id="KW-0812">Transmembrane</keyword>
<feature type="transmembrane region" description="Helical" evidence="1">
    <location>
        <begin position="170"/>
        <end position="189"/>
    </location>
</feature>
<feature type="transmembrane region" description="Helical" evidence="1">
    <location>
        <begin position="262"/>
        <end position="283"/>
    </location>
</feature>
<sequence>MREYRLWSKFIFIAGVLISGVLILQMGLYALHVIMHWNADYNLIELCHSMLQSFGFSFAGYILQAVVYQTFFLLVFIVVKQAVQTRKFAGKLQACRDEAWTRRLNESYSTARGSITVIDSPEAVAMAAGVFKPHIVLSTGLLQLLSNCELRAVLHHEWHHAKSSDPAKTFLLTLFASALWYIPILKWFLRNYKIVREVLADDYAMRRMGTPAELGSALFKLLKGGVPARLPMSHVSILDTSINYRIRQIVEPDAKLRLSWPLAPAIISIQVAAALCTMFVIVLY</sequence>
<dbReference type="InterPro" id="IPR008756">
    <property type="entry name" value="Peptidase_M56"/>
</dbReference>
<keyword evidence="1" id="KW-1133">Transmembrane helix</keyword>
<accession>A0A4R5KLI0</accession>
<reference evidence="3 4" key="1">
    <citation type="submission" date="2019-03" db="EMBL/GenBank/DDBJ databases">
        <title>This is whole genome sequence of Paenibacillus sp MS74 strain.</title>
        <authorList>
            <person name="Trinh H.N."/>
        </authorList>
    </citation>
    <scope>NUCLEOTIDE SEQUENCE [LARGE SCALE GENOMIC DNA]</scope>
    <source>
        <strain evidence="3 4">MS74</strain>
    </source>
</reference>
<comment type="caution">
    <text evidence="3">The sequence shown here is derived from an EMBL/GenBank/DDBJ whole genome shotgun (WGS) entry which is preliminary data.</text>
</comment>
<proteinExistence type="predicted"/>
<dbReference type="Proteomes" id="UP000295636">
    <property type="component" value="Unassembled WGS sequence"/>
</dbReference>
<dbReference type="CDD" id="cd07326">
    <property type="entry name" value="M56_BlaR1_MecR1_like"/>
    <property type="match status" value="1"/>
</dbReference>
<dbReference type="EMBL" id="SMRT01000008">
    <property type="protein sequence ID" value="TDF96366.1"/>
    <property type="molecule type" value="Genomic_DNA"/>
</dbReference>
<keyword evidence="4" id="KW-1185">Reference proteome</keyword>
<evidence type="ECO:0000313" key="4">
    <source>
        <dbReference type="Proteomes" id="UP000295636"/>
    </source>
</evidence>
<evidence type="ECO:0000259" key="2">
    <source>
        <dbReference type="Pfam" id="PF05569"/>
    </source>
</evidence>
<dbReference type="InterPro" id="IPR052173">
    <property type="entry name" value="Beta-lactam_resp_regulator"/>
</dbReference>